<keyword evidence="12 13" id="KW-0326">Glycosidase</keyword>
<keyword evidence="10" id="KW-0325">Glycoprotein</keyword>
<dbReference type="SUPFAM" id="SSF51445">
    <property type="entry name" value="(Trans)glycosidases"/>
    <property type="match status" value="1"/>
</dbReference>
<keyword evidence="11" id="KW-0458">Lysosome</keyword>
<evidence type="ECO:0000256" key="5">
    <source>
        <dbReference type="ARBA" id="ARBA00012755"/>
    </source>
</evidence>
<evidence type="ECO:0000256" key="8">
    <source>
        <dbReference type="ARBA" id="ARBA00023098"/>
    </source>
</evidence>
<evidence type="ECO:0000256" key="4">
    <source>
        <dbReference type="ARBA" id="ARBA00011738"/>
    </source>
</evidence>
<dbReference type="FunFam" id="3.20.20.70:FF:000070">
    <property type="entry name" value="Alpha-galactosidase"/>
    <property type="match status" value="1"/>
</dbReference>
<evidence type="ECO:0000256" key="1">
    <source>
        <dbReference type="ARBA" id="ARBA00001255"/>
    </source>
</evidence>
<protein>
    <recommendedName>
        <fullName evidence="5 13">Alpha-galactosidase</fullName>
        <ecNumber evidence="13">3.2.1.-</ecNumber>
    </recommendedName>
</protein>
<keyword evidence="6 14" id="KW-0732">Signal</keyword>
<evidence type="ECO:0000256" key="13">
    <source>
        <dbReference type="RuleBase" id="RU361168"/>
    </source>
</evidence>
<evidence type="ECO:0000313" key="17">
    <source>
        <dbReference type="WBParaSite" id="Gr19_v10_g710.t1"/>
    </source>
</evidence>
<accession>A0A914I397</accession>
<comment type="similarity">
    <text evidence="3 13">Belongs to the glycosyl hydrolase 27 family.</text>
</comment>
<dbReference type="WBParaSite" id="Gr19_v10_g710.t1">
    <property type="protein sequence ID" value="Gr19_v10_g710.t1"/>
    <property type="gene ID" value="Gr19_v10_g710"/>
</dbReference>
<dbReference type="AlphaFoldDB" id="A0A914I397"/>
<feature type="domain" description="Alpha galactosidase C-terminal" evidence="15">
    <location>
        <begin position="345"/>
        <end position="408"/>
    </location>
</feature>
<dbReference type="Gene3D" id="3.20.20.70">
    <property type="entry name" value="Aldolase class I"/>
    <property type="match status" value="1"/>
</dbReference>
<evidence type="ECO:0000259" key="15">
    <source>
        <dbReference type="Pfam" id="PF17801"/>
    </source>
</evidence>
<proteinExistence type="inferred from homology"/>
<evidence type="ECO:0000256" key="10">
    <source>
        <dbReference type="ARBA" id="ARBA00023180"/>
    </source>
</evidence>
<dbReference type="InterPro" id="IPR000111">
    <property type="entry name" value="Glyco_hydro_27/36_CS"/>
</dbReference>
<dbReference type="PRINTS" id="PR00740">
    <property type="entry name" value="GLHYDRLASE27"/>
</dbReference>
<evidence type="ECO:0000256" key="2">
    <source>
        <dbReference type="ARBA" id="ARBA00004371"/>
    </source>
</evidence>
<dbReference type="InterPro" id="IPR041233">
    <property type="entry name" value="Melibiase_C"/>
</dbReference>
<keyword evidence="7 13" id="KW-0378">Hydrolase</keyword>
<dbReference type="Pfam" id="PF17801">
    <property type="entry name" value="Melibiase_C"/>
    <property type="match status" value="1"/>
</dbReference>
<evidence type="ECO:0000256" key="14">
    <source>
        <dbReference type="SAM" id="SignalP"/>
    </source>
</evidence>
<dbReference type="EC" id="3.2.1.-" evidence="13"/>
<evidence type="ECO:0000256" key="9">
    <source>
        <dbReference type="ARBA" id="ARBA00023157"/>
    </source>
</evidence>
<dbReference type="Gene3D" id="2.60.40.1180">
    <property type="entry name" value="Golgi alpha-mannosidase II"/>
    <property type="match status" value="1"/>
</dbReference>
<dbReference type="GO" id="GO:0019377">
    <property type="term" value="P:glycolipid catabolic process"/>
    <property type="evidence" value="ECO:0007669"/>
    <property type="project" value="UniProtKB-ARBA"/>
</dbReference>
<dbReference type="Proteomes" id="UP000887572">
    <property type="component" value="Unplaced"/>
</dbReference>
<reference evidence="17" key="1">
    <citation type="submission" date="2022-11" db="UniProtKB">
        <authorList>
            <consortium name="WormBaseParasite"/>
        </authorList>
    </citation>
    <scope>IDENTIFICATION</scope>
</reference>
<dbReference type="InterPro" id="IPR017853">
    <property type="entry name" value="GH"/>
</dbReference>
<dbReference type="PANTHER" id="PTHR11452">
    <property type="entry name" value="ALPHA-GALACTOSIDASE/ALPHA-N-ACETYLGALACTOSAMINIDASE"/>
    <property type="match status" value="1"/>
</dbReference>
<dbReference type="GO" id="GO:0004557">
    <property type="term" value="F:alpha-galactosidase activity"/>
    <property type="evidence" value="ECO:0007669"/>
    <property type="project" value="UniProtKB-EC"/>
</dbReference>
<dbReference type="CDD" id="cd14792">
    <property type="entry name" value="GH27"/>
    <property type="match status" value="1"/>
</dbReference>
<sequence length="416" mass="47867">MMKKLIIWASLFLFISFVCSLDNGLARTPPMGWMSWAKFFCETDCARHPFSCINERLYMEMADRLAEDGFREAGYEYVHIDDCWMESSRDGNGKLVANRTRFASGMRALSEYMHDRGLKLGIYEDIGTSTCAGYPGSLNHLKIDAQTFADWNVDYLKLDGCYLNASQFSDEYPKMSRALNETGRPIVYSCSWPDYLDHNYEEQINYTAIGYWCNLWRNFDDVERSWGSVLSIINFYTKHQDLFRKAQAPGRWNDPDMLIVGNTELTVDQAKVQMSIWAIWSAPLIMSNDLRTILPEHREILLNKRVIAVDQDPLGIMGRMVFKSFSVYVYTKEMTPVDNVNKRFSYAIAVLNYGFLPIRFSTDLKSIGLTNPKGYYVQCLWSGKMFGHFTPRDIYNVTLAPTSVALLKATLPIGYL</sequence>
<evidence type="ECO:0000313" key="16">
    <source>
        <dbReference type="Proteomes" id="UP000887572"/>
    </source>
</evidence>
<evidence type="ECO:0000256" key="12">
    <source>
        <dbReference type="ARBA" id="ARBA00023295"/>
    </source>
</evidence>
<dbReference type="InterPro" id="IPR013785">
    <property type="entry name" value="Aldolase_TIM"/>
</dbReference>
<dbReference type="GO" id="GO:0016020">
    <property type="term" value="C:membrane"/>
    <property type="evidence" value="ECO:0007669"/>
    <property type="project" value="GOC"/>
</dbReference>
<comment type="subcellular location">
    <subcellularLocation>
        <location evidence="2">Lysosome</location>
    </subcellularLocation>
</comment>
<evidence type="ECO:0000256" key="6">
    <source>
        <dbReference type="ARBA" id="ARBA00022729"/>
    </source>
</evidence>
<evidence type="ECO:0000256" key="11">
    <source>
        <dbReference type="ARBA" id="ARBA00023228"/>
    </source>
</evidence>
<keyword evidence="16" id="KW-1185">Reference proteome</keyword>
<dbReference type="InterPro" id="IPR002241">
    <property type="entry name" value="Glyco_hydro_27"/>
</dbReference>
<feature type="chain" id="PRO_5036881314" description="Alpha-galactosidase" evidence="14">
    <location>
        <begin position="21"/>
        <end position="416"/>
    </location>
</feature>
<dbReference type="InterPro" id="IPR013780">
    <property type="entry name" value="Glyco_hydro_b"/>
</dbReference>
<feature type="signal peptide" evidence="14">
    <location>
        <begin position="1"/>
        <end position="20"/>
    </location>
</feature>
<dbReference type="PROSITE" id="PS00512">
    <property type="entry name" value="ALPHA_GALACTOSIDASE"/>
    <property type="match status" value="1"/>
</dbReference>
<comment type="subunit">
    <text evidence="4 13">Homodimer.</text>
</comment>
<dbReference type="SUPFAM" id="SSF51011">
    <property type="entry name" value="Glycosyl hydrolase domain"/>
    <property type="match status" value="1"/>
</dbReference>
<keyword evidence="8" id="KW-0443">Lipid metabolism</keyword>
<dbReference type="GO" id="GO:0009311">
    <property type="term" value="P:oligosaccharide metabolic process"/>
    <property type="evidence" value="ECO:0007669"/>
    <property type="project" value="TreeGrafter"/>
</dbReference>
<evidence type="ECO:0000256" key="3">
    <source>
        <dbReference type="ARBA" id="ARBA00009743"/>
    </source>
</evidence>
<evidence type="ECO:0000256" key="7">
    <source>
        <dbReference type="ARBA" id="ARBA00022801"/>
    </source>
</evidence>
<name>A0A914I397_GLORO</name>
<dbReference type="GO" id="GO:0016139">
    <property type="term" value="P:glycoside catabolic process"/>
    <property type="evidence" value="ECO:0007669"/>
    <property type="project" value="TreeGrafter"/>
</dbReference>
<dbReference type="Pfam" id="PF16499">
    <property type="entry name" value="Melibiase_2"/>
    <property type="match status" value="1"/>
</dbReference>
<dbReference type="PANTHER" id="PTHR11452:SF83">
    <property type="entry name" value="ALPHA-GALACTOSIDASE"/>
    <property type="match status" value="1"/>
</dbReference>
<keyword evidence="9 13" id="KW-1015">Disulfide bond</keyword>
<dbReference type="GO" id="GO:0005764">
    <property type="term" value="C:lysosome"/>
    <property type="evidence" value="ECO:0007669"/>
    <property type="project" value="UniProtKB-SubCell"/>
</dbReference>
<organism evidence="16 17">
    <name type="scientific">Globodera rostochiensis</name>
    <name type="common">Golden nematode worm</name>
    <name type="synonym">Heterodera rostochiensis</name>
    <dbReference type="NCBI Taxonomy" id="31243"/>
    <lineage>
        <taxon>Eukaryota</taxon>
        <taxon>Metazoa</taxon>
        <taxon>Ecdysozoa</taxon>
        <taxon>Nematoda</taxon>
        <taxon>Chromadorea</taxon>
        <taxon>Rhabditida</taxon>
        <taxon>Tylenchina</taxon>
        <taxon>Tylenchomorpha</taxon>
        <taxon>Tylenchoidea</taxon>
        <taxon>Heteroderidae</taxon>
        <taxon>Heteroderinae</taxon>
        <taxon>Globodera</taxon>
    </lineage>
</organism>
<comment type="catalytic activity">
    <reaction evidence="1">
        <text>Hydrolysis of terminal, non-reducing alpha-D-galactose residues in alpha-D-galactosides, including galactose oligosaccharides, galactomannans and galactolipids.</text>
        <dbReference type="EC" id="3.2.1.22"/>
    </reaction>
</comment>